<reference evidence="4" key="1">
    <citation type="journal article" date="2019" name="Environ. Microbiol.">
        <title>Fungal ecological strategies reflected in gene transcription - a case study of two litter decomposers.</title>
        <authorList>
            <person name="Barbi F."/>
            <person name="Kohler A."/>
            <person name="Barry K."/>
            <person name="Baskaran P."/>
            <person name="Daum C."/>
            <person name="Fauchery L."/>
            <person name="Ihrmark K."/>
            <person name="Kuo A."/>
            <person name="LaButti K."/>
            <person name="Lipzen A."/>
            <person name="Morin E."/>
            <person name="Grigoriev I.V."/>
            <person name="Henrissat B."/>
            <person name="Lindahl B."/>
            <person name="Martin F."/>
        </authorList>
    </citation>
    <scope>NUCLEOTIDE SEQUENCE</scope>
    <source>
        <strain evidence="4">JB14</strain>
    </source>
</reference>
<gene>
    <name evidence="4" type="ORF">BT96DRAFT_517210</name>
</gene>
<organism evidence="4 5">
    <name type="scientific">Gymnopus androsaceus JB14</name>
    <dbReference type="NCBI Taxonomy" id="1447944"/>
    <lineage>
        <taxon>Eukaryota</taxon>
        <taxon>Fungi</taxon>
        <taxon>Dikarya</taxon>
        <taxon>Basidiomycota</taxon>
        <taxon>Agaricomycotina</taxon>
        <taxon>Agaricomycetes</taxon>
        <taxon>Agaricomycetidae</taxon>
        <taxon>Agaricales</taxon>
        <taxon>Marasmiineae</taxon>
        <taxon>Omphalotaceae</taxon>
        <taxon>Gymnopus</taxon>
    </lineage>
</organism>
<feature type="transmembrane region" description="Helical" evidence="2">
    <location>
        <begin position="231"/>
        <end position="250"/>
    </location>
</feature>
<name>A0A6A4HYY7_9AGAR</name>
<dbReference type="InterPro" id="IPR045339">
    <property type="entry name" value="DUF6534"/>
</dbReference>
<evidence type="ECO:0000256" key="2">
    <source>
        <dbReference type="SAM" id="Phobius"/>
    </source>
</evidence>
<sequence length="356" mass="40051">MPVVVHFNNTYGALFISNILTAILWGATCVQLYFYSTTYWNKDTWMIKSLVFAVCLLDTLHQAFSTLSNYEYLVTHWGDFDYIETLNWSFKAEVFPLYFTQFFVQSFMVYRIYRFKKNIWLPAILELTVVAYFGNALSYGIRLVKFSQLADLGSLNNQAISCVAVNTFNDVAIALVFAYVLQQQKTGFQNTTTIINRIVIYSLNTGICTAMFGIAAIIATLAAGKSDLQELFFLTGARLYANSLLAILNLRNRSRLVNNKNEFTSLGHISNRTTSAGEIHDLGSQTDQIETPDQIALKSIVSLQNVPQRKNAFGIPTPLKIKLNKHTTSVTDYKTPFPSNTNGGYAQSEQKVLDSV</sequence>
<dbReference type="AlphaFoldDB" id="A0A6A4HYY7"/>
<dbReference type="OrthoDB" id="3263055at2759"/>
<feature type="transmembrane region" description="Helical" evidence="2">
    <location>
        <begin position="120"/>
        <end position="138"/>
    </location>
</feature>
<dbReference type="Proteomes" id="UP000799118">
    <property type="component" value="Unassembled WGS sequence"/>
</dbReference>
<feature type="compositionally biased region" description="Polar residues" evidence="1">
    <location>
        <begin position="333"/>
        <end position="350"/>
    </location>
</feature>
<protein>
    <recommendedName>
        <fullName evidence="3">DUF6534 domain-containing protein</fullName>
    </recommendedName>
</protein>
<evidence type="ECO:0000313" key="5">
    <source>
        <dbReference type="Proteomes" id="UP000799118"/>
    </source>
</evidence>
<dbReference type="PANTHER" id="PTHR40465:SF1">
    <property type="entry name" value="DUF6534 DOMAIN-CONTAINING PROTEIN"/>
    <property type="match status" value="1"/>
</dbReference>
<keyword evidence="2" id="KW-0812">Transmembrane</keyword>
<dbReference type="EMBL" id="ML769430">
    <property type="protein sequence ID" value="KAE9402940.1"/>
    <property type="molecule type" value="Genomic_DNA"/>
</dbReference>
<accession>A0A6A4HYY7</accession>
<dbReference type="Pfam" id="PF20152">
    <property type="entry name" value="DUF6534"/>
    <property type="match status" value="1"/>
</dbReference>
<keyword evidence="5" id="KW-1185">Reference proteome</keyword>
<proteinExistence type="predicted"/>
<keyword evidence="2" id="KW-0472">Membrane</keyword>
<feature type="transmembrane region" description="Helical" evidence="2">
    <location>
        <begin position="95"/>
        <end position="113"/>
    </location>
</feature>
<feature type="region of interest" description="Disordered" evidence="1">
    <location>
        <begin position="333"/>
        <end position="356"/>
    </location>
</feature>
<feature type="transmembrane region" description="Helical" evidence="2">
    <location>
        <begin position="158"/>
        <end position="182"/>
    </location>
</feature>
<feature type="domain" description="DUF6534" evidence="3">
    <location>
        <begin position="168"/>
        <end position="252"/>
    </location>
</feature>
<evidence type="ECO:0000259" key="3">
    <source>
        <dbReference type="Pfam" id="PF20152"/>
    </source>
</evidence>
<evidence type="ECO:0000313" key="4">
    <source>
        <dbReference type="EMBL" id="KAE9402940.1"/>
    </source>
</evidence>
<feature type="transmembrane region" description="Helical" evidence="2">
    <location>
        <begin position="194"/>
        <end position="219"/>
    </location>
</feature>
<dbReference type="PANTHER" id="PTHR40465">
    <property type="entry name" value="CHROMOSOME 1, WHOLE GENOME SHOTGUN SEQUENCE"/>
    <property type="match status" value="1"/>
</dbReference>
<feature type="transmembrane region" description="Helical" evidence="2">
    <location>
        <begin position="12"/>
        <end position="33"/>
    </location>
</feature>
<keyword evidence="2" id="KW-1133">Transmembrane helix</keyword>
<evidence type="ECO:0000256" key="1">
    <source>
        <dbReference type="SAM" id="MobiDB-lite"/>
    </source>
</evidence>